<feature type="compositionally biased region" description="Basic and acidic residues" evidence="5">
    <location>
        <begin position="289"/>
        <end position="301"/>
    </location>
</feature>
<dbReference type="NCBIfam" id="TIGR00978">
    <property type="entry name" value="asd_EA"/>
    <property type="match status" value="1"/>
</dbReference>
<dbReference type="NCBIfam" id="NF006416">
    <property type="entry name" value="PRK08664.1"/>
    <property type="match status" value="1"/>
</dbReference>
<dbReference type="GO" id="GO:0046983">
    <property type="term" value="F:protein dimerization activity"/>
    <property type="evidence" value="ECO:0007669"/>
    <property type="project" value="InterPro"/>
</dbReference>
<dbReference type="Pfam" id="PF02774">
    <property type="entry name" value="Semialdhyde_dhC"/>
    <property type="match status" value="1"/>
</dbReference>
<dbReference type="InterPro" id="IPR012280">
    <property type="entry name" value="Semialdhyde_DH_dimer_dom"/>
</dbReference>
<comment type="similarity">
    <text evidence="1">Belongs to the aspartate-semialdehyde dehydrogenase family.</text>
</comment>
<proteinExistence type="inferred from homology"/>
<dbReference type="Proteomes" id="UP000291213">
    <property type="component" value="Unassembled WGS sequence"/>
</dbReference>
<comment type="caution">
    <text evidence="7">The sequence shown here is derived from an EMBL/GenBank/DDBJ whole genome shotgun (WGS) entry which is preliminary data.</text>
</comment>
<dbReference type="AlphaFoldDB" id="A0A401H8N9"/>
<dbReference type="RefSeq" id="WP_165487880.1">
    <property type="nucleotide sequence ID" value="NZ_BDMD01000020.1"/>
</dbReference>
<organism evidence="7 8">
    <name type="scientific">Aeropyrum pernix</name>
    <dbReference type="NCBI Taxonomy" id="56636"/>
    <lineage>
        <taxon>Archaea</taxon>
        <taxon>Thermoproteota</taxon>
        <taxon>Thermoprotei</taxon>
        <taxon>Desulfurococcales</taxon>
        <taxon>Desulfurococcaceae</taxon>
        <taxon>Aeropyrum</taxon>
    </lineage>
</organism>
<dbReference type="PANTHER" id="PTHR46718:SF1">
    <property type="entry name" value="ASPARTATE-SEMIALDEHYDE DEHYDROGENASE"/>
    <property type="match status" value="1"/>
</dbReference>
<evidence type="ECO:0000313" key="7">
    <source>
        <dbReference type="EMBL" id="GBF08787.1"/>
    </source>
</evidence>
<dbReference type="InterPro" id="IPR051823">
    <property type="entry name" value="ASADH-related"/>
</dbReference>
<gene>
    <name evidence="7" type="ORF">apy_05120</name>
</gene>
<feature type="region of interest" description="Disordered" evidence="5">
    <location>
        <begin position="274"/>
        <end position="304"/>
    </location>
</feature>
<dbReference type="CDD" id="cd18130">
    <property type="entry name" value="ASADH_C_arch_fung_like"/>
    <property type="match status" value="1"/>
</dbReference>
<dbReference type="Gene3D" id="3.40.50.720">
    <property type="entry name" value="NAD(P)-binding Rossmann-like Domain"/>
    <property type="match status" value="1"/>
</dbReference>
<dbReference type="GO" id="GO:0051287">
    <property type="term" value="F:NAD binding"/>
    <property type="evidence" value="ECO:0007669"/>
    <property type="project" value="InterPro"/>
</dbReference>
<dbReference type="GO" id="GO:0009088">
    <property type="term" value="P:threonine biosynthetic process"/>
    <property type="evidence" value="ECO:0007669"/>
    <property type="project" value="TreeGrafter"/>
</dbReference>
<reference evidence="7 8" key="1">
    <citation type="submission" date="2017-02" db="EMBL/GenBank/DDBJ databases">
        <title>isolation and characterization of a novel temperate virus Aeropyrum globular virus 1 infecting hyperthermophilic archaeon Aeropyrum.</title>
        <authorList>
            <person name="Yumiya M."/>
            <person name="Yoshida T."/>
            <person name="Sako Y."/>
        </authorList>
    </citation>
    <scope>NUCLEOTIDE SEQUENCE [LARGE SCALE GENOMIC DNA]</scope>
    <source>
        <strain evidence="7 8">YK1-12-2013</strain>
    </source>
</reference>
<dbReference type="PIRSF" id="PIRSF000148">
    <property type="entry name" value="ASA_dh"/>
    <property type="match status" value="1"/>
</dbReference>
<evidence type="ECO:0000256" key="4">
    <source>
        <dbReference type="PIRSR" id="PIRSR000148-1"/>
    </source>
</evidence>
<accession>A0A401H8N9</accession>
<feature type="active site" description="Acyl-thioester intermediate" evidence="4">
    <location>
        <position position="152"/>
    </location>
</feature>
<dbReference type="Gene3D" id="3.30.360.10">
    <property type="entry name" value="Dihydrodipicolinate Reductase, domain 2"/>
    <property type="match status" value="1"/>
</dbReference>
<evidence type="ECO:0000259" key="6">
    <source>
        <dbReference type="SMART" id="SM00859"/>
    </source>
</evidence>
<sequence length="353" mass="37125">MGDRVRAAVLGASGLVGQVFLRLLEGHPYFEVAAVASSPGKAGLDAAEAIDWVLPGGPPGYLEGMRMSRPEPGALRAEGVELVFSALPSQAAAELEPALAREGFEVFSNSSNMRLDPDIPLVNGEVNPGHLALAEAQRERGWRGVVVKNPNCTTAILTLALKPIVDAAGLREVHVATMQAISGAGRRGVPGYGIVDNIIPHIPGEEGKVEAESRKILGSLRGGRLEPASFRIAATTTRVPVLEGHLEVVYLKTARPMEPGEAVEALESYRGIPQELGLPTAPPKPLRVLRGEDRPQPRLDRAAGGGMTVSVGRVEAKDGGWLRMVVLGHNLVRGAAGAALLAAELWLRRGGGV</sequence>
<dbReference type="GO" id="GO:0004073">
    <property type="term" value="F:aspartate-semialdehyde dehydrogenase activity"/>
    <property type="evidence" value="ECO:0007669"/>
    <property type="project" value="UniProtKB-ARBA"/>
</dbReference>
<name>A0A401H8N9_AERPX</name>
<evidence type="ECO:0000313" key="8">
    <source>
        <dbReference type="Proteomes" id="UP000291213"/>
    </source>
</evidence>
<dbReference type="InterPro" id="IPR005676">
    <property type="entry name" value="Asp_semi-ald_DH_pep-lack"/>
</dbReference>
<feature type="active site" description="Proton acceptor" evidence="4">
    <location>
        <position position="245"/>
    </location>
</feature>
<dbReference type="InterPro" id="IPR000534">
    <property type="entry name" value="Semialdehyde_DH_NAD-bd"/>
</dbReference>
<dbReference type="SMART" id="SM00859">
    <property type="entry name" value="Semialdhyde_dh"/>
    <property type="match status" value="1"/>
</dbReference>
<dbReference type="PANTHER" id="PTHR46718">
    <property type="entry name" value="ASPARTATE-SEMIALDEHYDE DEHYDROGENASE"/>
    <property type="match status" value="1"/>
</dbReference>
<dbReference type="SUPFAM" id="SSF51735">
    <property type="entry name" value="NAD(P)-binding Rossmann-fold domains"/>
    <property type="match status" value="1"/>
</dbReference>
<dbReference type="CDD" id="cd02315">
    <property type="entry name" value="ScASADH_like_N"/>
    <property type="match status" value="1"/>
</dbReference>
<dbReference type="GO" id="GO:0009086">
    <property type="term" value="P:methionine biosynthetic process"/>
    <property type="evidence" value="ECO:0007669"/>
    <property type="project" value="UniProtKB-ARBA"/>
</dbReference>
<keyword evidence="3" id="KW-0560">Oxidoreductase</keyword>
<dbReference type="EMBL" id="BDMD01000020">
    <property type="protein sequence ID" value="GBF08787.1"/>
    <property type="molecule type" value="Genomic_DNA"/>
</dbReference>
<dbReference type="Pfam" id="PF01118">
    <property type="entry name" value="Semialdhyde_dh"/>
    <property type="match status" value="1"/>
</dbReference>
<dbReference type="InterPro" id="IPR036291">
    <property type="entry name" value="NAD(P)-bd_dom_sf"/>
</dbReference>
<evidence type="ECO:0000256" key="5">
    <source>
        <dbReference type="SAM" id="MobiDB-lite"/>
    </source>
</evidence>
<evidence type="ECO:0000256" key="2">
    <source>
        <dbReference type="ARBA" id="ARBA00022857"/>
    </source>
</evidence>
<protein>
    <submittedName>
        <fullName evidence="7">Aspartate-semialdehyde dehydrogenase</fullName>
    </submittedName>
</protein>
<keyword evidence="2" id="KW-0521">NADP</keyword>
<evidence type="ECO:0000256" key="3">
    <source>
        <dbReference type="ARBA" id="ARBA00023002"/>
    </source>
</evidence>
<dbReference type="GO" id="GO:0050661">
    <property type="term" value="F:NADP binding"/>
    <property type="evidence" value="ECO:0007669"/>
    <property type="project" value="InterPro"/>
</dbReference>
<dbReference type="SUPFAM" id="SSF55347">
    <property type="entry name" value="Glyceraldehyde-3-phosphate dehydrogenase-like, C-terminal domain"/>
    <property type="match status" value="1"/>
</dbReference>
<evidence type="ECO:0000256" key="1">
    <source>
        <dbReference type="ARBA" id="ARBA00010584"/>
    </source>
</evidence>
<feature type="domain" description="Semialdehyde dehydrogenase NAD-binding" evidence="6">
    <location>
        <begin position="6"/>
        <end position="134"/>
    </location>
</feature>